<dbReference type="GO" id="GO:0032259">
    <property type="term" value="P:methylation"/>
    <property type="evidence" value="ECO:0007669"/>
    <property type="project" value="UniProtKB-KW"/>
</dbReference>
<comment type="caution">
    <text evidence="1">The sequence shown here is derived from an EMBL/GenBank/DDBJ whole genome shotgun (WGS) entry which is preliminary data.</text>
</comment>
<keyword evidence="1" id="KW-0489">Methyltransferase</keyword>
<protein>
    <submittedName>
        <fullName evidence="1">DNA methylase</fullName>
    </submittedName>
</protein>
<evidence type="ECO:0000313" key="1">
    <source>
        <dbReference type="EMBL" id="EKC80612.1"/>
    </source>
</evidence>
<dbReference type="SUPFAM" id="SSF52540">
    <property type="entry name" value="P-loop containing nucleoside triphosphate hydrolases"/>
    <property type="match status" value="1"/>
</dbReference>
<dbReference type="EMBL" id="AJWY01000839">
    <property type="protein sequence ID" value="EKC80612.1"/>
    <property type="molecule type" value="Genomic_DNA"/>
</dbReference>
<sequence length="187" mass="21330">VIIGHSQFERIPISPERQEQLLHQQIEEITDGIQDTKLAGGNSFTIKSLERTKKGLEARLKKLQASDRKDDVIYFEQLGVDRMFVDESDNYKNLFLYTKMRNVAGLSTTDAQKSSDMFSKCRYMDELTGGRGVVFATGTPVSNSMTELYTIQRYLQHDRLQEMGMGHFDCWASRFGETTTALELAPE</sequence>
<dbReference type="AlphaFoldDB" id="K1U5Z4"/>
<keyword evidence="1" id="KW-0808">Transferase</keyword>
<feature type="non-terminal residue" evidence="1">
    <location>
        <position position="187"/>
    </location>
</feature>
<dbReference type="InterPro" id="IPR027417">
    <property type="entry name" value="P-loop_NTPase"/>
</dbReference>
<proteinExistence type="predicted"/>
<feature type="non-terminal residue" evidence="1">
    <location>
        <position position="1"/>
    </location>
</feature>
<dbReference type="InterPro" id="IPR052933">
    <property type="entry name" value="DNA_Protect_Modify"/>
</dbReference>
<dbReference type="PANTHER" id="PTHR41313:SF1">
    <property type="entry name" value="DNA METHYLASE ADENINE-SPECIFIC DOMAIN-CONTAINING PROTEIN"/>
    <property type="match status" value="1"/>
</dbReference>
<dbReference type="GO" id="GO:0008168">
    <property type="term" value="F:methyltransferase activity"/>
    <property type="evidence" value="ECO:0007669"/>
    <property type="project" value="UniProtKB-KW"/>
</dbReference>
<gene>
    <name evidence="1" type="ORF">LEA_01198</name>
</gene>
<accession>K1U5Z4</accession>
<organism evidence="1">
    <name type="scientific">human gut metagenome</name>
    <dbReference type="NCBI Taxonomy" id="408170"/>
    <lineage>
        <taxon>unclassified sequences</taxon>
        <taxon>metagenomes</taxon>
        <taxon>organismal metagenomes</taxon>
    </lineage>
</organism>
<dbReference type="PANTHER" id="PTHR41313">
    <property type="entry name" value="ADENINE-SPECIFIC METHYLTRANSFERASE"/>
    <property type="match status" value="1"/>
</dbReference>
<name>K1U5Z4_9ZZZZ</name>
<reference evidence="1" key="1">
    <citation type="journal article" date="2013" name="Environ. Microbiol.">
        <title>Microbiota from the distal guts of lean and obese adolescents exhibit partial functional redundancy besides clear differences in community structure.</title>
        <authorList>
            <person name="Ferrer M."/>
            <person name="Ruiz A."/>
            <person name="Lanza F."/>
            <person name="Haange S.B."/>
            <person name="Oberbach A."/>
            <person name="Till H."/>
            <person name="Bargiela R."/>
            <person name="Campoy C."/>
            <person name="Segura M.T."/>
            <person name="Richter M."/>
            <person name="von Bergen M."/>
            <person name="Seifert J."/>
            <person name="Suarez A."/>
        </authorList>
    </citation>
    <scope>NUCLEOTIDE SEQUENCE</scope>
</reference>